<protein>
    <recommendedName>
        <fullName evidence="3">SpoIIAA-like</fullName>
    </recommendedName>
</protein>
<accession>A0A2K8LDP7</accession>
<dbReference type="Proteomes" id="UP000231637">
    <property type="component" value="Chromosome"/>
</dbReference>
<evidence type="ECO:0000313" key="1">
    <source>
        <dbReference type="EMBL" id="ATX82406.1"/>
    </source>
</evidence>
<name>A0A2K8LDP7_9PROT</name>
<dbReference type="RefSeq" id="WP_100265765.1">
    <property type="nucleotide sequence ID" value="NZ_CP018800.1"/>
</dbReference>
<proteinExistence type="predicted"/>
<dbReference type="KEGG" id="mfn:Ga0123462_1543"/>
<dbReference type="AlphaFoldDB" id="A0A2K8LDP7"/>
<gene>
    <name evidence="1" type="ORF">Ga0123462_1543</name>
</gene>
<keyword evidence="2" id="KW-1185">Reference proteome</keyword>
<organism evidence="1 2">
    <name type="scientific">Mariprofundus ferrinatatus</name>
    <dbReference type="NCBI Taxonomy" id="1921087"/>
    <lineage>
        <taxon>Bacteria</taxon>
        <taxon>Pseudomonadati</taxon>
        <taxon>Pseudomonadota</taxon>
        <taxon>Candidatius Mariprofundia</taxon>
        <taxon>Mariprofundales</taxon>
        <taxon>Mariprofundaceae</taxon>
        <taxon>Mariprofundus</taxon>
    </lineage>
</organism>
<reference evidence="1 2" key="1">
    <citation type="submission" date="2016-12" db="EMBL/GenBank/DDBJ databases">
        <title>Isolation and genomic insights into novel planktonic Zetaproteobacteria from stratified waters of the Chesapeake Bay.</title>
        <authorList>
            <person name="McAllister S.M."/>
            <person name="Kato S."/>
            <person name="Chan C.S."/>
            <person name="Chiu B.K."/>
            <person name="Field E.K."/>
        </authorList>
    </citation>
    <scope>NUCLEOTIDE SEQUENCE [LARGE SCALE GENOMIC DNA]</scope>
    <source>
        <strain evidence="1 2">CP-8</strain>
    </source>
</reference>
<evidence type="ECO:0008006" key="3">
    <source>
        <dbReference type="Google" id="ProtNLM"/>
    </source>
</evidence>
<sequence>MTAKHYVDREHRVIITTWDGHVSDQDLIAALSSYLQEYRCDSEYHNYDELLDFSHAAEINLTTKGIIELSKLSHQSDVEGVQTRLAIIATSPLTFGLARMYVAYRNLLSSSKIMKVVKTKDDAFTWLRTPVES</sequence>
<dbReference type="OrthoDB" id="5296391at2"/>
<evidence type="ECO:0000313" key="2">
    <source>
        <dbReference type="Proteomes" id="UP000231637"/>
    </source>
</evidence>
<dbReference type="EMBL" id="CP018800">
    <property type="protein sequence ID" value="ATX82406.1"/>
    <property type="molecule type" value="Genomic_DNA"/>
</dbReference>